<accession>A0ABQ2S7U9</accession>
<keyword evidence="2" id="KW-1185">Reference proteome</keyword>
<sequence>MALVVTLLFTGIVLLIIVSTTATLVTGSRSGGAEERRAYQALLSAESGLNTVMVRVNRRLTTTPYTGTTKAQLQTWLDGLASQPEASLFPTMTFTALDAGRFTAEARGATGNAVKVALQDYRLTSVSLPAGLRVRAALTSLPQINANGSALISGQANRGTVTTLAGSGLNASVGASQVTVTVSDSSGLIAGDYVQIPPGAAGRTFRVDSVAGSQVTLTSVPASLSSAAAYAAGTEVDLMLNAAAKTTTSVTDPLTQQVSNASDFTVGETVTVGTYTAKVTQISGSGSTPDQLTLDWISGQPAAIPEGTPILRDVAAMRSAQGISVKTNDNSLDNFTMDGGKDCTETAKKAVSCEGADDPLLNSSSAEAFFTQQIMGLTDAQLDDRVPLTLPDASGSFPPMTNAVRRIRAQDFDAALKNTTSSGVLIVDGDISSNVNGHTTFNGFIYFRGNQGGKFNGSLTVNGAIAVRGGPIEGLTSEDATTDITGNLTVKFDAVKLRQWLLTSQGGWNTSETQGTWRQR</sequence>
<organism evidence="1 2">
    <name type="scientific">Deinococcus sedimenti</name>
    <dbReference type="NCBI Taxonomy" id="1867090"/>
    <lineage>
        <taxon>Bacteria</taxon>
        <taxon>Thermotogati</taxon>
        <taxon>Deinococcota</taxon>
        <taxon>Deinococci</taxon>
        <taxon>Deinococcales</taxon>
        <taxon>Deinococcaceae</taxon>
        <taxon>Deinococcus</taxon>
    </lineage>
</organism>
<reference evidence="2" key="1">
    <citation type="journal article" date="2019" name="Int. J. Syst. Evol. Microbiol.">
        <title>The Global Catalogue of Microorganisms (GCM) 10K type strain sequencing project: providing services to taxonomists for standard genome sequencing and annotation.</title>
        <authorList>
            <consortium name="The Broad Institute Genomics Platform"/>
            <consortium name="The Broad Institute Genome Sequencing Center for Infectious Disease"/>
            <person name="Wu L."/>
            <person name="Ma J."/>
        </authorList>
    </citation>
    <scope>NUCLEOTIDE SEQUENCE [LARGE SCALE GENOMIC DNA]</scope>
    <source>
        <strain evidence="2">JCM 31405</strain>
    </source>
</reference>
<evidence type="ECO:0008006" key="3">
    <source>
        <dbReference type="Google" id="ProtNLM"/>
    </source>
</evidence>
<dbReference type="Proteomes" id="UP000644548">
    <property type="component" value="Unassembled WGS sequence"/>
</dbReference>
<dbReference type="EMBL" id="BMQN01000006">
    <property type="protein sequence ID" value="GGR98046.1"/>
    <property type="molecule type" value="Genomic_DNA"/>
</dbReference>
<proteinExistence type="predicted"/>
<evidence type="ECO:0000313" key="1">
    <source>
        <dbReference type="EMBL" id="GGR98046.1"/>
    </source>
</evidence>
<evidence type="ECO:0000313" key="2">
    <source>
        <dbReference type="Proteomes" id="UP000644548"/>
    </source>
</evidence>
<gene>
    <name evidence="1" type="ORF">GCM10008960_25890</name>
</gene>
<comment type="caution">
    <text evidence="1">The sequence shown here is derived from an EMBL/GenBank/DDBJ whole genome shotgun (WGS) entry which is preliminary data.</text>
</comment>
<name>A0ABQ2S7U9_9DEIO</name>
<protein>
    <recommendedName>
        <fullName evidence="3">Type 4 fimbrial biogenesis protein PilX N-terminal domain-containing protein</fullName>
    </recommendedName>
</protein>